<name>A0AAV5SGS9_9BILA</name>
<comment type="caution">
    <text evidence="10">The sequence shown here is derived from an EMBL/GenBank/DDBJ whole genome shotgun (WGS) entry which is preliminary data.</text>
</comment>
<dbReference type="EMBL" id="BTSX01000002">
    <property type="protein sequence ID" value="GMS82248.1"/>
    <property type="molecule type" value="Genomic_DNA"/>
</dbReference>
<dbReference type="Pfam" id="PF25057">
    <property type="entry name" value="CUT_N"/>
    <property type="match status" value="1"/>
</dbReference>
<proteinExistence type="predicted"/>
<dbReference type="InterPro" id="IPR001507">
    <property type="entry name" value="ZP_dom"/>
</dbReference>
<accession>A0AAV5SGS9</accession>
<dbReference type="Proteomes" id="UP001432027">
    <property type="component" value="Unassembled WGS sequence"/>
</dbReference>
<sequence>SASSRVRSSPAKHSKMADVDRPIVFLILLAGIASAVVVDNSVEGEPEIECGPTSITVNFNTRNEFEGHVYVKGLYDDDRCRNDQRGRHVAGIELPFDTCNVARTRSLNPKGIFVTSTVVISFHPQFLTKVDRAYKIQCFYMEADKTVSADLEVPNEMTTLFQTQIVPMPVCQYQILDGGPDGAPIHLATLGQTVYHKWSCGSETVDTFCMIVHSCTVDDGNGDRIQILDQDGCALDKFILDNLEYPADMTAGQMAMVYKYADRSQLFYQCQVSILIKDPHEECPRPKCAEPIGFGAKQEHIPKESRKLVPASRRVLRRKRDVNVTTTIDYEHTMDVRYELTAIEIAEDQALPSSMASSVSSTPICVSSNVAVSIIAFFFAVLLTVIALILIFSRSAGDGKSFKA</sequence>
<dbReference type="InterPro" id="IPR051962">
    <property type="entry name" value="Cuticlin"/>
</dbReference>
<evidence type="ECO:0000256" key="5">
    <source>
        <dbReference type="ARBA" id="ARBA00022729"/>
    </source>
</evidence>
<organism evidence="10 11">
    <name type="scientific">Pristionchus entomophagus</name>
    <dbReference type="NCBI Taxonomy" id="358040"/>
    <lineage>
        <taxon>Eukaryota</taxon>
        <taxon>Metazoa</taxon>
        <taxon>Ecdysozoa</taxon>
        <taxon>Nematoda</taxon>
        <taxon>Chromadorea</taxon>
        <taxon>Rhabditida</taxon>
        <taxon>Rhabditina</taxon>
        <taxon>Diplogasteromorpha</taxon>
        <taxon>Diplogasteroidea</taxon>
        <taxon>Neodiplogasteridae</taxon>
        <taxon>Pristionchus</taxon>
    </lineage>
</organism>
<reference evidence="10" key="1">
    <citation type="submission" date="2023-10" db="EMBL/GenBank/DDBJ databases">
        <title>Genome assembly of Pristionchus species.</title>
        <authorList>
            <person name="Yoshida K."/>
            <person name="Sommer R.J."/>
        </authorList>
    </citation>
    <scope>NUCLEOTIDE SEQUENCE</scope>
    <source>
        <strain evidence="10">RS0144</strain>
    </source>
</reference>
<evidence type="ECO:0000259" key="9">
    <source>
        <dbReference type="PROSITE" id="PS51034"/>
    </source>
</evidence>
<gene>
    <name evidence="10" type="ORF">PENTCL1PPCAC_4423</name>
</gene>
<feature type="domain" description="ZP" evidence="9">
    <location>
        <begin position="49"/>
        <end position="295"/>
    </location>
</feature>
<evidence type="ECO:0000313" key="11">
    <source>
        <dbReference type="Proteomes" id="UP001432027"/>
    </source>
</evidence>
<evidence type="ECO:0000256" key="6">
    <source>
        <dbReference type="ARBA" id="ARBA00022989"/>
    </source>
</evidence>
<dbReference type="PANTHER" id="PTHR22907">
    <property type="entry name" value="GH04558P"/>
    <property type="match status" value="1"/>
</dbReference>
<evidence type="ECO:0000256" key="2">
    <source>
        <dbReference type="ARBA" id="ARBA00022460"/>
    </source>
</evidence>
<evidence type="ECO:0000256" key="1">
    <source>
        <dbReference type="ARBA" id="ARBA00004251"/>
    </source>
</evidence>
<feature type="transmembrane region" description="Helical" evidence="8">
    <location>
        <begin position="370"/>
        <end position="393"/>
    </location>
</feature>
<dbReference type="GO" id="GO:0042302">
    <property type="term" value="F:structural constituent of cuticle"/>
    <property type="evidence" value="ECO:0007669"/>
    <property type="project" value="UniProtKB-KW"/>
</dbReference>
<dbReference type="GO" id="GO:0005886">
    <property type="term" value="C:plasma membrane"/>
    <property type="evidence" value="ECO:0007669"/>
    <property type="project" value="UniProtKB-SubCell"/>
</dbReference>
<dbReference type="PROSITE" id="PS51034">
    <property type="entry name" value="ZP_2"/>
    <property type="match status" value="1"/>
</dbReference>
<keyword evidence="3" id="KW-1003">Cell membrane</keyword>
<evidence type="ECO:0000256" key="3">
    <source>
        <dbReference type="ARBA" id="ARBA00022475"/>
    </source>
</evidence>
<evidence type="ECO:0000256" key="4">
    <source>
        <dbReference type="ARBA" id="ARBA00022692"/>
    </source>
</evidence>
<protein>
    <recommendedName>
        <fullName evidence="9">ZP domain-containing protein</fullName>
    </recommendedName>
</protein>
<keyword evidence="11" id="KW-1185">Reference proteome</keyword>
<evidence type="ECO:0000313" key="10">
    <source>
        <dbReference type="EMBL" id="GMS82248.1"/>
    </source>
</evidence>
<feature type="non-terminal residue" evidence="10">
    <location>
        <position position="1"/>
    </location>
</feature>
<keyword evidence="2" id="KW-0193">Cuticle</keyword>
<keyword evidence="6 8" id="KW-1133">Transmembrane helix</keyword>
<keyword evidence="4 8" id="KW-0812">Transmembrane</keyword>
<evidence type="ECO:0000256" key="7">
    <source>
        <dbReference type="ARBA" id="ARBA00023136"/>
    </source>
</evidence>
<keyword evidence="7 8" id="KW-0472">Membrane</keyword>
<dbReference type="PANTHER" id="PTHR22907:SF51">
    <property type="entry name" value="CUTICLIN-1"/>
    <property type="match status" value="1"/>
</dbReference>
<dbReference type="SMART" id="SM00241">
    <property type="entry name" value="ZP"/>
    <property type="match status" value="1"/>
</dbReference>
<dbReference type="InterPro" id="IPR057475">
    <property type="entry name" value="CUT_C"/>
</dbReference>
<dbReference type="Pfam" id="PF25301">
    <property type="entry name" value="CUT_C"/>
    <property type="match status" value="1"/>
</dbReference>
<comment type="subcellular location">
    <subcellularLocation>
        <location evidence="1">Cell membrane</location>
        <topology evidence="1">Single-pass type I membrane protein</topology>
    </subcellularLocation>
</comment>
<dbReference type="InterPro" id="IPR056953">
    <property type="entry name" value="CUT_N"/>
</dbReference>
<keyword evidence="5" id="KW-0732">Signal</keyword>
<dbReference type="AlphaFoldDB" id="A0AAV5SGS9"/>
<evidence type="ECO:0000256" key="8">
    <source>
        <dbReference type="SAM" id="Phobius"/>
    </source>
</evidence>